<reference evidence="4" key="1">
    <citation type="submission" date="2021-01" db="EMBL/GenBank/DDBJ databases">
        <title>Whole genome shotgun sequence of Actinoplanes ferrugineus NBRC 15555.</title>
        <authorList>
            <person name="Komaki H."/>
            <person name="Tamura T."/>
        </authorList>
    </citation>
    <scope>NUCLEOTIDE SEQUENCE</scope>
    <source>
        <strain evidence="4">NBRC 15555</strain>
    </source>
</reference>
<name>A0A919IXT2_9ACTN</name>
<feature type="domain" description="SMP-30/Gluconolactonase/LRE-like region" evidence="3">
    <location>
        <begin position="1"/>
        <end position="163"/>
    </location>
</feature>
<dbReference type="GO" id="GO:0016787">
    <property type="term" value="F:hydrolase activity"/>
    <property type="evidence" value="ECO:0007669"/>
    <property type="project" value="UniProtKB-KW"/>
</dbReference>
<dbReference type="EMBL" id="BOMM01000020">
    <property type="protein sequence ID" value="GIE10825.1"/>
    <property type="molecule type" value="Genomic_DNA"/>
</dbReference>
<dbReference type="SUPFAM" id="SSF63829">
    <property type="entry name" value="Calcium-dependent phosphotriesterase"/>
    <property type="match status" value="1"/>
</dbReference>
<gene>
    <name evidence="4" type="ORF">Afe05nite_26650</name>
</gene>
<comment type="similarity">
    <text evidence="1">Belongs to the SMP-30/CGR1 family.</text>
</comment>
<keyword evidence="5" id="KW-1185">Reference proteome</keyword>
<dbReference type="Pfam" id="PF08450">
    <property type="entry name" value="SGL"/>
    <property type="match status" value="1"/>
</dbReference>
<keyword evidence="2" id="KW-0378">Hydrolase</keyword>
<evidence type="ECO:0000259" key="3">
    <source>
        <dbReference type="Pfam" id="PF08450"/>
    </source>
</evidence>
<evidence type="ECO:0000256" key="1">
    <source>
        <dbReference type="ARBA" id="ARBA00008853"/>
    </source>
</evidence>
<dbReference type="PANTHER" id="PTHR47572:SF4">
    <property type="entry name" value="LACTONASE DRP35"/>
    <property type="match status" value="1"/>
</dbReference>
<dbReference type="AlphaFoldDB" id="A0A919IXT2"/>
<evidence type="ECO:0000313" key="5">
    <source>
        <dbReference type="Proteomes" id="UP000598174"/>
    </source>
</evidence>
<dbReference type="PANTHER" id="PTHR47572">
    <property type="entry name" value="LIPOPROTEIN-RELATED"/>
    <property type="match status" value="1"/>
</dbReference>
<dbReference type="Proteomes" id="UP000598174">
    <property type="component" value="Unassembled WGS sequence"/>
</dbReference>
<evidence type="ECO:0000256" key="2">
    <source>
        <dbReference type="ARBA" id="ARBA00022801"/>
    </source>
</evidence>
<evidence type="ECO:0000313" key="4">
    <source>
        <dbReference type="EMBL" id="GIE10825.1"/>
    </source>
</evidence>
<dbReference type="InterPro" id="IPR013658">
    <property type="entry name" value="SGL"/>
</dbReference>
<protein>
    <recommendedName>
        <fullName evidence="3">SMP-30/Gluconolactonase/LRE-like region domain-containing protein</fullName>
    </recommendedName>
</protein>
<accession>A0A919IXT2</accession>
<dbReference type="InterPro" id="IPR011042">
    <property type="entry name" value="6-blade_b-propeller_TolB-like"/>
</dbReference>
<sequence length="229" mass="24620">MVVDAAGRAYVGNFGYDLMAGAPPATASPHRVDPDGTVTEVADDLWFPNGVVLTADGTLLVNETFGNRVTAFDLAPDGSLGNRRGWAEFGPLPTEREFDKLLPQVVVAPDGSGPDADGARWLADATDSRLLRLVDGRITDELTPGTPVYACAVGGPDGRTLFACAAPDFYEHARRATTDARMIAFPIQPERRRRLDHNFPEKGASATPAAPFSLKLRGPRRAYWVGVTR</sequence>
<dbReference type="InterPro" id="IPR051262">
    <property type="entry name" value="SMP-30/CGR1_Lactonase"/>
</dbReference>
<dbReference type="Gene3D" id="2.120.10.30">
    <property type="entry name" value="TolB, C-terminal domain"/>
    <property type="match status" value="1"/>
</dbReference>
<proteinExistence type="inferred from homology"/>
<organism evidence="4 5">
    <name type="scientific">Paractinoplanes ferrugineus</name>
    <dbReference type="NCBI Taxonomy" id="113564"/>
    <lineage>
        <taxon>Bacteria</taxon>
        <taxon>Bacillati</taxon>
        <taxon>Actinomycetota</taxon>
        <taxon>Actinomycetes</taxon>
        <taxon>Micromonosporales</taxon>
        <taxon>Micromonosporaceae</taxon>
        <taxon>Paractinoplanes</taxon>
    </lineage>
</organism>
<comment type="caution">
    <text evidence="4">The sequence shown here is derived from an EMBL/GenBank/DDBJ whole genome shotgun (WGS) entry which is preliminary data.</text>
</comment>